<dbReference type="EMBL" id="SOEG01000013">
    <property type="protein sequence ID" value="TDX51403.1"/>
    <property type="molecule type" value="Genomic_DNA"/>
</dbReference>
<name>A0A4V3GYB0_9FIRM</name>
<gene>
    <name evidence="4" type="ORF">C7959_11348</name>
</gene>
<comment type="caution">
    <text evidence="4">The sequence shown here is derived from an EMBL/GenBank/DDBJ whole genome shotgun (WGS) entry which is preliminary data.</text>
</comment>
<dbReference type="InterPro" id="IPR008272">
    <property type="entry name" value="HB-CoA_thioesterase_AS"/>
</dbReference>
<evidence type="ECO:0000256" key="1">
    <source>
        <dbReference type="ARBA" id="ARBA00005953"/>
    </source>
</evidence>
<evidence type="ECO:0000313" key="4">
    <source>
        <dbReference type="EMBL" id="TDX51403.1"/>
    </source>
</evidence>
<dbReference type="InterPro" id="IPR006683">
    <property type="entry name" value="Thioestr_dom"/>
</dbReference>
<dbReference type="RefSeq" id="WP_134116734.1">
    <property type="nucleotide sequence ID" value="NZ_SOEG01000013.1"/>
</dbReference>
<comment type="similarity">
    <text evidence="1">Belongs to the 4-hydroxybenzoyl-CoA thioesterase family.</text>
</comment>
<dbReference type="CDD" id="cd00586">
    <property type="entry name" value="4HBT"/>
    <property type="match status" value="1"/>
</dbReference>
<dbReference type="Pfam" id="PF03061">
    <property type="entry name" value="4HBT"/>
    <property type="match status" value="1"/>
</dbReference>
<keyword evidence="2 4" id="KW-0378">Hydrolase</keyword>
<dbReference type="PANTHER" id="PTHR31793">
    <property type="entry name" value="4-HYDROXYBENZOYL-COA THIOESTERASE FAMILY MEMBER"/>
    <property type="match status" value="1"/>
</dbReference>
<feature type="domain" description="Thioesterase" evidence="3">
    <location>
        <begin position="18"/>
        <end position="102"/>
    </location>
</feature>
<dbReference type="InterPro" id="IPR029069">
    <property type="entry name" value="HotDog_dom_sf"/>
</dbReference>
<accession>A0A4V3GYB0</accession>
<sequence length="135" mass="16032">MKCHQYQHRVQYYETDQMGIVHHSNYIKWFESARNEYLRKQGISCRELEKLGVLLPVIEVNSSYKQRTYYDDLVTIRVFVKGLSRVTITFGYEIKKGEELLVAGSTKQSFVNRDFKPVSLQREKPKIWEIICGDY</sequence>
<dbReference type="NCBIfam" id="TIGR00051">
    <property type="entry name" value="YbgC/FadM family acyl-CoA thioesterase"/>
    <property type="match status" value="1"/>
</dbReference>
<dbReference type="STRING" id="926561.GCA_000379025_01527"/>
<dbReference type="Gene3D" id="3.10.129.10">
    <property type="entry name" value="Hotdog Thioesterase"/>
    <property type="match status" value="1"/>
</dbReference>
<dbReference type="PROSITE" id="PS01328">
    <property type="entry name" value="4HBCOA_THIOESTERASE"/>
    <property type="match status" value="1"/>
</dbReference>
<evidence type="ECO:0000313" key="5">
    <source>
        <dbReference type="Proteomes" id="UP000295832"/>
    </source>
</evidence>
<dbReference type="AlphaFoldDB" id="A0A4V3GYB0"/>
<proteinExistence type="inferred from homology"/>
<dbReference type="PIRSF" id="PIRSF003230">
    <property type="entry name" value="YbgC"/>
    <property type="match status" value="1"/>
</dbReference>
<dbReference type="SUPFAM" id="SSF54637">
    <property type="entry name" value="Thioesterase/thiol ester dehydrase-isomerase"/>
    <property type="match status" value="1"/>
</dbReference>
<dbReference type="Proteomes" id="UP000295832">
    <property type="component" value="Unassembled WGS sequence"/>
</dbReference>
<organism evidence="4 5">
    <name type="scientific">Orenia marismortui</name>
    <dbReference type="NCBI Taxonomy" id="46469"/>
    <lineage>
        <taxon>Bacteria</taxon>
        <taxon>Bacillati</taxon>
        <taxon>Bacillota</taxon>
        <taxon>Clostridia</taxon>
        <taxon>Halanaerobiales</taxon>
        <taxon>Halobacteroidaceae</taxon>
        <taxon>Orenia</taxon>
    </lineage>
</organism>
<keyword evidence="5" id="KW-1185">Reference proteome</keyword>
<dbReference type="InterPro" id="IPR050563">
    <property type="entry name" value="4-hydroxybenzoyl-CoA_TE"/>
</dbReference>
<evidence type="ECO:0000256" key="2">
    <source>
        <dbReference type="ARBA" id="ARBA00022801"/>
    </source>
</evidence>
<dbReference type="GO" id="GO:0047617">
    <property type="term" value="F:fatty acyl-CoA hydrolase activity"/>
    <property type="evidence" value="ECO:0007669"/>
    <property type="project" value="TreeGrafter"/>
</dbReference>
<dbReference type="PANTHER" id="PTHR31793:SF27">
    <property type="entry name" value="NOVEL THIOESTERASE SUPERFAMILY DOMAIN AND SAPOSIN A-TYPE DOMAIN CONTAINING PROTEIN (0610012H03RIK)"/>
    <property type="match status" value="1"/>
</dbReference>
<dbReference type="InterPro" id="IPR006684">
    <property type="entry name" value="YbgC/YbaW"/>
</dbReference>
<evidence type="ECO:0000259" key="3">
    <source>
        <dbReference type="Pfam" id="PF03061"/>
    </source>
</evidence>
<protein>
    <submittedName>
        <fullName evidence="4">Acyl-CoA thioester hydrolase</fullName>
    </submittedName>
</protein>
<reference evidence="4 5" key="1">
    <citation type="submission" date="2019-03" db="EMBL/GenBank/DDBJ databases">
        <title>Subsurface microbial communities from deep shales in Ohio and West Virginia, USA.</title>
        <authorList>
            <person name="Wrighton K."/>
        </authorList>
    </citation>
    <scope>NUCLEOTIDE SEQUENCE [LARGE SCALE GENOMIC DNA]</scope>
    <source>
        <strain evidence="4 5">MSL 6dP</strain>
    </source>
</reference>